<dbReference type="EMBL" id="JABBWE010000018">
    <property type="protein sequence ID" value="KAG1796642.1"/>
    <property type="molecule type" value="Genomic_DNA"/>
</dbReference>
<comment type="caution">
    <text evidence="3">The sequence shown here is derived from an EMBL/GenBank/DDBJ whole genome shotgun (WGS) entry which is preliminary data.</text>
</comment>
<name>A0A9P7ATR3_9AGAM</name>
<dbReference type="PRINTS" id="PR00853">
    <property type="entry name" value="XPGRADSUPER"/>
</dbReference>
<dbReference type="GeneID" id="64600038"/>
<feature type="region of interest" description="Disordered" evidence="1">
    <location>
        <begin position="448"/>
        <end position="470"/>
    </location>
</feature>
<dbReference type="Pfam" id="PF00867">
    <property type="entry name" value="XPG_I"/>
    <property type="match status" value="1"/>
</dbReference>
<evidence type="ECO:0000259" key="2">
    <source>
        <dbReference type="SMART" id="SM00484"/>
    </source>
</evidence>
<dbReference type="CDD" id="cd09870">
    <property type="entry name" value="PIN_YEN1"/>
    <property type="match status" value="1"/>
</dbReference>
<reference evidence="3" key="1">
    <citation type="journal article" date="2020" name="New Phytol.">
        <title>Comparative genomics reveals dynamic genome evolution in host specialist ectomycorrhizal fungi.</title>
        <authorList>
            <person name="Lofgren L.A."/>
            <person name="Nguyen N.H."/>
            <person name="Vilgalys R."/>
            <person name="Ruytinx J."/>
            <person name="Liao H.L."/>
            <person name="Branco S."/>
            <person name="Kuo A."/>
            <person name="LaButti K."/>
            <person name="Lipzen A."/>
            <person name="Andreopoulos W."/>
            <person name="Pangilinan J."/>
            <person name="Riley R."/>
            <person name="Hundley H."/>
            <person name="Na H."/>
            <person name="Barry K."/>
            <person name="Grigoriev I.V."/>
            <person name="Stajich J.E."/>
            <person name="Kennedy P.G."/>
        </authorList>
    </citation>
    <scope>NUCLEOTIDE SEQUENCE</scope>
    <source>
        <strain evidence="3">S12</strain>
    </source>
</reference>
<dbReference type="Gene3D" id="3.40.50.1010">
    <property type="entry name" value="5'-nuclease"/>
    <property type="match status" value="2"/>
</dbReference>
<dbReference type="PANTHER" id="PTHR11081:SF75">
    <property type="entry name" value="ENDONUCLEASE, PUTATIVE (AFU_ORTHOLOGUE AFUA_3G13260)-RELATED"/>
    <property type="match status" value="1"/>
</dbReference>
<evidence type="ECO:0000313" key="3">
    <source>
        <dbReference type="EMBL" id="KAG1796642.1"/>
    </source>
</evidence>
<dbReference type="GO" id="GO:0006281">
    <property type="term" value="P:DNA repair"/>
    <property type="evidence" value="ECO:0007669"/>
    <property type="project" value="UniProtKB-ARBA"/>
</dbReference>
<dbReference type="InterPro" id="IPR006084">
    <property type="entry name" value="XPG/Rad2"/>
</dbReference>
<dbReference type="Proteomes" id="UP000719766">
    <property type="component" value="Unassembled WGS sequence"/>
</dbReference>
<dbReference type="AlphaFoldDB" id="A0A9P7ATR3"/>
<dbReference type="SUPFAM" id="SSF88723">
    <property type="entry name" value="PIN domain-like"/>
    <property type="match status" value="1"/>
</dbReference>
<accession>A0A9P7ATR3</accession>
<dbReference type="InterPro" id="IPR036279">
    <property type="entry name" value="5-3_exonuclease_C_sf"/>
</dbReference>
<sequence length="498" mass="54766">MGINNLWEVLEPAATTVPVVSLAVSDRYVGPAPHSPYVVGIDASGWFEQCQQGRWHRAHSQTGMNPTIRTFLFRLARLAWHPVQLIFCYDGDQRPDVKRGHRVSTKDHWMVQPTQRILNVFNMQWITAAGEAEAQLALMNNAGIIDAVMTDDSDAFVFGAQTVLRNSSFSADATATVKMYTTSSIQERVEPHLTIDGFMTMAVCCGGDYDNNGLPGCGRETALGLVHCMNTSVLRDTGCGRNSPDQTLERWRMDARYHLMDDPTGEMGRAHPAIARALPDSFPNQHILNLYAKPAITPLTELPILHSPAPPDLAPLALLVQQLLGWDPKKLISSFRSNIWPIVVLHELLEDIAKNSPASDEIDLAPGCTRAIFKCCVRHPKKVLAGIAGHNNDVPICDLERAALQLLPTGSSKGSDDVTQSTEYIRVWLADDIYDCWVRTMFPMSPEPSTSHAIDLEDNTMDDGPASSAATVSSSSYVDIIDLTQDEGGDHEIIDLTI</sequence>
<evidence type="ECO:0000313" key="4">
    <source>
        <dbReference type="Proteomes" id="UP000719766"/>
    </source>
</evidence>
<dbReference type="RefSeq" id="XP_041161999.1">
    <property type="nucleotide sequence ID" value="XM_041306274.1"/>
</dbReference>
<organism evidence="3 4">
    <name type="scientific">Suillus plorans</name>
    <dbReference type="NCBI Taxonomy" id="116603"/>
    <lineage>
        <taxon>Eukaryota</taxon>
        <taxon>Fungi</taxon>
        <taxon>Dikarya</taxon>
        <taxon>Basidiomycota</taxon>
        <taxon>Agaricomycotina</taxon>
        <taxon>Agaricomycetes</taxon>
        <taxon>Agaricomycetidae</taxon>
        <taxon>Boletales</taxon>
        <taxon>Suillineae</taxon>
        <taxon>Suillaceae</taxon>
        <taxon>Suillus</taxon>
    </lineage>
</organism>
<dbReference type="GO" id="GO:0017108">
    <property type="term" value="F:5'-flap endonuclease activity"/>
    <property type="evidence" value="ECO:0007669"/>
    <property type="project" value="TreeGrafter"/>
</dbReference>
<dbReference type="SUPFAM" id="SSF47807">
    <property type="entry name" value="5' to 3' exonuclease, C-terminal subdomain"/>
    <property type="match status" value="1"/>
</dbReference>
<dbReference type="PANTHER" id="PTHR11081">
    <property type="entry name" value="FLAP ENDONUCLEASE FAMILY MEMBER"/>
    <property type="match status" value="1"/>
</dbReference>
<dbReference type="InterPro" id="IPR006086">
    <property type="entry name" value="XPG-I_dom"/>
</dbReference>
<gene>
    <name evidence="3" type="ORF">HD556DRAFT_1441324</name>
</gene>
<feature type="domain" description="XPG-I" evidence="2">
    <location>
        <begin position="119"/>
        <end position="191"/>
    </location>
</feature>
<dbReference type="SMART" id="SM00484">
    <property type="entry name" value="XPGI"/>
    <property type="match status" value="1"/>
</dbReference>
<protein>
    <submittedName>
        <fullName evidence="3">PIN domain-like protein</fullName>
    </submittedName>
</protein>
<proteinExistence type="predicted"/>
<dbReference type="InterPro" id="IPR029060">
    <property type="entry name" value="PIN-like_dom_sf"/>
</dbReference>
<keyword evidence="4" id="KW-1185">Reference proteome</keyword>
<dbReference type="OrthoDB" id="2959108at2759"/>
<evidence type="ECO:0000256" key="1">
    <source>
        <dbReference type="SAM" id="MobiDB-lite"/>
    </source>
</evidence>